<reference evidence="2" key="1">
    <citation type="submission" date="2023-10" db="EMBL/GenBank/DDBJ databases">
        <title>Screening of Alkalihalophilus pseudofirmusBZ-TG-HK211 and Its Alleviation of Salt Stress on Rapeseed Growth.</title>
        <authorList>
            <person name="Zhao B."/>
            <person name="Guo T."/>
        </authorList>
    </citation>
    <scope>NUCLEOTIDE SEQUENCE</scope>
    <source>
        <strain evidence="2">BZ-TG-HK211</strain>
    </source>
</reference>
<evidence type="ECO:0000256" key="1">
    <source>
        <dbReference type="SAM" id="MobiDB-lite"/>
    </source>
</evidence>
<dbReference type="AlphaFoldDB" id="A0AAJ2NNT8"/>
<dbReference type="Proteomes" id="UP001285636">
    <property type="component" value="Unassembled WGS sequence"/>
</dbReference>
<dbReference type="RefSeq" id="WP_012959800.1">
    <property type="nucleotide sequence ID" value="NZ_CP117835.1"/>
</dbReference>
<sequence>MKAEYEEPYKSYWIGSKNMPTTENSPNSTTPTPAHHSEMWSKMKQSIQEAAKKKWNIVDE</sequence>
<proteinExistence type="predicted"/>
<protein>
    <submittedName>
        <fullName evidence="2">Uncharacterized protein</fullName>
    </submittedName>
</protein>
<feature type="region of interest" description="Disordered" evidence="1">
    <location>
        <begin position="16"/>
        <end position="46"/>
    </location>
</feature>
<comment type="caution">
    <text evidence="2">The sequence shown here is derived from an EMBL/GenBank/DDBJ whole genome shotgun (WGS) entry which is preliminary data.</text>
</comment>
<evidence type="ECO:0000313" key="2">
    <source>
        <dbReference type="EMBL" id="MDV2885701.1"/>
    </source>
</evidence>
<feature type="compositionally biased region" description="Low complexity" evidence="1">
    <location>
        <begin position="20"/>
        <end position="33"/>
    </location>
</feature>
<organism evidence="2 3">
    <name type="scientific">Alkalihalophilus pseudofirmus</name>
    <name type="common">Bacillus pseudofirmus</name>
    <dbReference type="NCBI Taxonomy" id="79885"/>
    <lineage>
        <taxon>Bacteria</taxon>
        <taxon>Bacillati</taxon>
        <taxon>Bacillota</taxon>
        <taxon>Bacilli</taxon>
        <taxon>Bacillales</taxon>
        <taxon>Bacillaceae</taxon>
        <taxon>Alkalihalophilus</taxon>
    </lineage>
</organism>
<dbReference type="EMBL" id="JAWJAY010000002">
    <property type="protein sequence ID" value="MDV2885701.1"/>
    <property type="molecule type" value="Genomic_DNA"/>
</dbReference>
<evidence type="ECO:0000313" key="3">
    <source>
        <dbReference type="Proteomes" id="UP001285636"/>
    </source>
</evidence>
<name>A0AAJ2NNT8_ALKPS</name>
<gene>
    <name evidence="2" type="ORF">RYX45_10975</name>
</gene>
<accession>A0AAJ2NNT8</accession>